<dbReference type="EMBL" id="CM043800">
    <property type="protein sequence ID" value="KAI4811054.1"/>
    <property type="molecule type" value="Genomic_DNA"/>
</dbReference>
<accession>A0ACB9WD28</accession>
<reference evidence="1" key="1">
    <citation type="submission" date="2022-05" db="EMBL/GenBank/DDBJ databases">
        <title>Chromosome-level genome of Chaenocephalus aceratus.</title>
        <authorList>
            <person name="Park H."/>
        </authorList>
    </citation>
    <scope>NUCLEOTIDE SEQUENCE</scope>
    <source>
        <strain evidence="1">KU_202001</strain>
    </source>
</reference>
<organism evidence="1 2">
    <name type="scientific">Chaenocephalus aceratus</name>
    <name type="common">Blackfin icefish</name>
    <name type="synonym">Chaenichthys aceratus</name>
    <dbReference type="NCBI Taxonomy" id="36190"/>
    <lineage>
        <taxon>Eukaryota</taxon>
        <taxon>Metazoa</taxon>
        <taxon>Chordata</taxon>
        <taxon>Craniata</taxon>
        <taxon>Vertebrata</taxon>
        <taxon>Euteleostomi</taxon>
        <taxon>Actinopterygii</taxon>
        <taxon>Neopterygii</taxon>
        <taxon>Teleostei</taxon>
        <taxon>Neoteleostei</taxon>
        <taxon>Acanthomorphata</taxon>
        <taxon>Eupercaria</taxon>
        <taxon>Perciformes</taxon>
        <taxon>Notothenioidei</taxon>
        <taxon>Channichthyidae</taxon>
        <taxon>Chaenocephalus</taxon>
    </lineage>
</organism>
<name>A0ACB9WD28_CHAAC</name>
<feature type="non-terminal residue" evidence="1">
    <location>
        <position position="1"/>
    </location>
</feature>
<sequence length="100" mass="10929">AAYQLPYFLNVPSRTHYMATYVQTVCALACAPLLFLGCDTKCYGPNWAARRMLSPILSLSVPSDALQAWEDGLGDFAMCPASITYDQSTPLPLQNCALSF</sequence>
<keyword evidence="2" id="KW-1185">Reference proteome</keyword>
<protein>
    <submittedName>
        <fullName evidence="1">Uncharacterized protein</fullName>
    </submittedName>
</protein>
<evidence type="ECO:0000313" key="2">
    <source>
        <dbReference type="Proteomes" id="UP001057452"/>
    </source>
</evidence>
<comment type="caution">
    <text evidence="1">The sequence shown here is derived from an EMBL/GenBank/DDBJ whole genome shotgun (WGS) entry which is preliminary data.</text>
</comment>
<evidence type="ECO:0000313" key="1">
    <source>
        <dbReference type="EMBL" id="KAI4811054.1"/>
    </source>
</evidence>
<dbReference type="Proteomes" id="UP001057452">
    <property type="component" value="Chromosome 16"/>
</dbReference>
<gene>
    <name evidence="1" type="ORF">KUCAC02_013977</name>
</gene>
<proteinExistence type="predicted"/>